<dbReference type="AlphaFoldDB" id="A0A7S4D2S9"/>
<name>A0A7S4D2S9_9EUGL</name>
<evidence type="ECO:0000256" key="1">
    <source>
        <dbReference type="SAM" id="MobiDB-lite"/>
    </source>
</evidence>
<sequence>MNIQTRTTDQEPKHGSDRARTHRRREGDPEDVPFPSLSHSYNPYMTSDWLTILRALEGVPALQLDMRCLRPNTSSCHCSRSHWLPTNTTFFGCLCIVFGFLSLRSTSTTSTSSASAT</sequence>
<proteinExistence type="predicted"/>
<organism evidence="2">
    <name type="scientific">Eutreptiella gymnastica</name>
    <dbReference type="NCBI Taxonomy" id="73025"/>
    <lineage>
        <taxon>Eukaryota</taxon>
        <taxon>Discoba</taxon>
        <taxon>Euglenozoa</taxon>
        <taxon>Euglenida</taxon>
        <taxon>Spirocuta</taxon>
        <taxon>Euglenophyceae</taxon>
        <taxon>Eutreptiales</taxon>
        <taxon>Eutreptiaceae</taxon>
        <taxon>Eutreptiella</taxon>
    </lineage>
</organism>
<reference evidence="2" key="1">
    <citation type="submission" date="2021-01" db="EMBL/GenBank/DDBJ databases">
        <authorList>
            <person name="Corre E."/>
            <person name="Pelletier E."/>
            <person name="Niang G."/>
            <person name="Scheremetjew M."/>
            <person name="Finn R."/>
            <person name="Kale V."/>
            <person name="Holt S."/>
            <person name="Cochrane G."/>
            <person name="Meng A."/>
            <person name="Brown T."/>
            <person name="Cohen L."/>
        </authorList>
    </citation>
    <scope>NUCLEOTIDE SEQUENCE</scope>
    <source>
        <strain evidence="2">CCMP1594</strain>
    </source>
</reference>
<feature type="region of interest" description="Disordered" evidence="1">
    <location>
        <begin position="1"/>
        <end position="39"/>
    </location>
</feature>
<evidence type="ECO:0000313" key="2">
    <source>
        <dbReference type="EMBL" id="CAE0814393.1"/>
    </source>
</evidence>
<dbReference type="EMBL" id="HBJA01072628">
    <property type="protein sequence ID" value="CAE0814393.1"/>
    <property type="molecule type" value="Transcribed_RNA"/>
</dbReference>
<accession>A0A7S4D2S9</accession>
<feature type="compositionally biased region" description="Basic and acidic residues" evidence="1">
    <location>
        <begin position="8"/>
        <end position="19"/>
    </location>
</feature>
<protein>
    <submittedName>
        <fullName evidence="2">Uncharacterized protein</fullName>
    </submittedName>
</protein>
<gene>
    <name evidence="2" type="ORF">EGYM00163_LOCUS25547</name>
</gene>